<dbReference type="RefSeq" id="XP_003687866.1">
    <property type="nucleotide sequence ID" value="XM_003687818.1"/>
</dbReference>
<dbReference type="EMBL" id="HE612867">
    <property type="protein sequence ID" value="CCE65432.1"/>
    <property type="molecule type" value="Genomic_DNA"/>
</dbReference>
<evidence type="ECO:0000256" key="8">
    <source>
        <dbReference type="ARBA" id="ARBA00074024"/>
    </source>
</evidence>
<dbReference type="HOGENOM" id="CLU_071330_2_2_1"/>
<evidence type="ECO:0000256" key="6">
    <source>
        <dbReference type="ARBA" id="ARBA00023136"/>
    </source>
</evidence>
<keyword evidence="4" id="KW-0809">Transit peptide</keyword>
<feature type="domain" description="NAD(P)-binding" evidence="9">
    <location>
        <begin position="7"/>
        <end position="156"/>
    </location>
</feature>
<dbReference type="PANTHER" id="PTHR14097">
    <property type="entry name" value="OXIDOREDUCTASE HTATIP2"/>
    <property type="match status" value="1"/>
</dbReference>
<evidence type="ECO:0000313" key="11">
    <source>
        <dbReference type="Proteomes" id="UP000005666"/>
    </source>
</evidence>
<evidence type="ECO:0000256" key="2">
    <source>
        <dbReference type="ARBA" id="ARBA00006617"/>
    </source>
</evidence>
<dbReference type="KEGG" id="tpf:TPHA_0L00760"/>
<protein>
    <recommendedName>
        <fullName evidence="8">Protein FMP52, mitochondrial</fullName>
    </recommendedName>
    <alternativeName>
        <fullName evidence="7">Protein fmp52, mitochondrial</fullName>
    </alternativeName>
</protein>
<dbReference type="FunFam" id="3.40.50.720:FF:000366">
    <property type="entry name" value="Protein FMP52, mitochondrial"/>
    <property type="match status" value="1"/>
</dbReference>
<sequence length="226" mass="24823">MNTFILGATGLCGNAFLKYANKSDKVSQITTITRRKLADTYDNNTKINQIINKNSEEWVNEVPKGLDVVFTSLSTTKGAAGSLENQYKIDHDLNLQLLEKAKENGCKTVVLISSSGANEHSWAGYLKMKGEIERDVTKLGFDHTIILRPGVLLGERDSQNFKGFGNSFASTIGSFLYGTRFQSLGFDPIYGDDVGKVSLHLAENAENAEKVQIIGPKELLNLSKTL</sequence>
<dbReference type="GeneID" id="11531613"/>
<dbReference type="GO" id="GO:0051170">
    <property type="term" value="P:import into nucleus"/>
    <property type="evidence" value="ECO:0007669"/>
    <property type="project" value="TreeGrafter"/>
</dbReference>
<dbReference type="eggNOG" id="KOG4039">
    <property type="taxonomic scope" value="Eukaryota"/>
</dbReference>
<proteinExistence type="inferred from homology"/>
<dbReference type="InterPro" id="IPR036291">
    <property type="entry name" value="NAD(P)-bd_dom_sf"/>
</dbReference>
<dbReference type="AlphaFoldDB" id="G8BZV4"/>
<gene>
    <name evidence="10" type="primary">TPHA0L00760</name>
    <name evidence="10" type="ordered locus">TPHA_0L00760</name>
</gene>
<dbReference type="Proteomes" id="UP000005666">
    <property type="component" value="Chromosome 12"/>
</dbReference>
<dbReference type="PANTHER" id="PTHR14097:SF7">
    <property type="entry name" value="OXIDOREDUCTASE HTATIP2"/>
    <property type="match status" value="1"/>
</dbReference>
<accession>G8BZV4</accession>
<evidence type="ECO:0000256" key="3">
    <source>
        <dbReference type="ARBA" id="ARBA00022787"/>
    </source>
</evidence>
<comment type="similarity">
    <text evidence="2">Belongs to the FMP52 family.</text>
</comment>
<evidence type="ECO:0000256" key="4">
    <source>
        <dbReference type="ARBA" id="ARBA00022946"/>
    </source>
</evidence>
<dbReference type="SUPFAM" id="SSF51735">
    <property type="entry name" value="NAD(P)-binding Rossmann-fold domains"/>
    <property type="match status" value="1"/>
</dbReference>
<dbReference type="STRING" id="1071381.G8BZV4"/>
<reference evidence="10 11" key="1">
    <citation type="journal article" date="2011" name="Proc. Natl. Acad. Sci. U.S.A.">
        <title>Evolutionary erosion of yeast sex chromosomes by mating-type switching accidents.</title>
        <authorList>
            <person name="Gordon J.L."/>
            <person name="Armisen D."/>
            <person name="Proux-Wera E."/>
            <person name="Oheigeartaigh S.S."/>
            <person name="Byrne K.P."/>
            <person name="Wolfe K.H."/>
        </authorList>
    </citation>
    <scope>NUCLEOTIDE SEQUENCE [LARGE SCALE GENOMIC DNA]</scope>
    <source>
        <strain evidence="11">ATCC 24235 / CBS 4417 / NBRC 1672 / NRRL Y-8282 / UCD 70-5</strain>
    </source>
</reference>
<dbReference type="Gene3D" id="3.40.50.720">
    <property type="entry name" value="NAD(P)-binding Rossmann-like Domain"/>
    <property type="match status" value="1"/>
</dbReference>
<dbReference type="OrthoDB" id="430436at2759"/>
<comment type="subcellular location">
    <subcellularLocation>
        <location evidence="1">Mitochondrion outer membrane</location>
        <topology evidence="1">Peripheral membrane protein</topology>
    </subcellularLocation>
</comment>
<name>G8BZV4_TETPH</name>
<keyword evidence="3" id="KW-1000">Mitochondrion outer membrane</keyword>
<organism evidence="10 11">
    <name type="scientific">Tetrapisispora phaffii (strain ATCC 24235 / CBS 4417 / NBRC 1672 / NRRL Y-8282 / UCD 70-5)</name>
    <name type="common">Yeast</name>
    <name type="synonym">Fabospora phaffii</name>
    <dbReference type="NCBI Taxonomy" id="1071381"/>
    <lineage>
        <taxon>Eukaryota</taxon>
        <taxon>Fungi</taxon>
        <taxon>Dikarya</taxon>
        <taxon>Ascomycota</taxon>
        <taxon>Saccharomycotina</taxon>
        <taxon>Saccharomycetes</taxon>
        <taxon>Saccharomycetales</taxon>
        <taxon>Saccharomycetaceae</taxon>
        <taxon>Tetrapisispora</taxon>
    </lineage>
</organism>
<evidence type="ECO:0000256" key="1">
    <source>
        <dbReference type="ARBA" id="ARBA00004450"/>
    </source>
</evidence>
<evidence type="ECO:0000256" key="5">
    <source>
        <dbReference type="ARBA" id="ARBA00023128"/>
    </source>
</evidence>
<dbReference type="Pfam" id="PF13460">
    <property type="entry name" value="NAD_binding_10"/>
    <property type="match status" value="1"/>
</dbReference>
<keyword evidence="11" id="KW-1185">Reference proteome</keyword>
<evidence type="ECO:0000259" key="9">
    <source>
        <dbReference type="Pfam" id="PF13460"/>
    </source>
</evidence>
<dbReference type="GO" id="GO:0005741">
    <property type="term" value="C:mitochondrial outer membrane"/>
    <property type="evidence" value="ECO:0007669"/>
    <property type="project" value="UniProtKB-SubCell"/>
</dbReference>
<keyword evidence="6" id="KW-0472">Membrane</keyword>
<dbReference type="OMA" id="CIENAKA"/>
<dbReference type="InterPro" id="IPR016040">
    <property type="entry name" value="NAD(P)-bd_dom"/>
</dbReference>
<evidence type="ECO:0000256" key="7">
    <source>
        <dbReference type="ARBA" id="ARBA00071738"/>
    </source>
</evidence>
<keyword evidence="5" id="KW-0496">Mitochondrion</keyword>
<evidence type="ECO:0000313" key="10">
    <source>
        <dbReference type="EMBL" id="CCE65432.1"/>
    </source>
</evidence>